<dbReference type="AlphaFoldDB" id="A0AAQ4E4U9"/>
<organism evidence="1 2">
    <name type="scientific">Amblyomma americanum</name>
    <name type="common">Lone star tick</name>
    <dbReference type="NCBI Taxonomy" id="6943"/>
    <lineage>
        <taxon>Eukaryota</taxon>
        <taxon>Metazoa</taxon>
        <taxon>Ecdysozoa</taxon>
        <taxon>Arthropoda</taxon>
        <taxon>Chelicerata</taxon>
        <taxon>Arachnida</taxon>
        <taxon>Acari</taxon>
        <taxon>Parasitiformes</taxon>
        <taxon>Ixodida</taxon>
        <taxon>Ixodoidea</taxon>
        <taxon>Ixodidae</taxon>
        <taxon>Amblyomminae</taxon>
        <taxon>Amblyomma</taxon>
    </lineage>
</organism>
<keyword evidence="2" id="KW-1185">Reference proteome</keyword>
<dbReference type="EMBL" id="JARKHS020022179">
    <property type="protein sequence ID" value="KAK8769734.1"/>
    <property type="molecule type" value="Genomic_DNA"/>
</dbReference>
<reference evidence="1 2" key="1">
    <citation type="journal article" date="2023" name="Arcadia Sci">
        <title>De novo assembly of a long-read Amblyomma americanum tick genome.</title>
        <authorList>
            <person name="Chou S."/>
            <person name="Poskanzer K.E."/>
            <person name="Rollins M."/>
            <person name="Thuy-Boun P.S."/>
        </authorList>
    </citation>
    <scope>NUCLEOTIDE SEQUENCE [LARGE SCALE GENOMIC DNA]</scope>
    <source>
        <strain evidence="1">F_SG_1</strain>
        <tissue evidence="1">Salivary glands</tissue>
    </source>
</reference>
<protein>
    <submittedName>
        <fullName evidence="1">Uncharacterized protein</fullName>
    </submittedName>
</protein>
<evidence type="ECO:0000313" key="2">
    <source>
        <dbReference type="Proteomes" id="UP001321473"/>
    </source>
</evidence>
<gene>
    <name evidence="1" type="ORF">V5799_013803</name>
</gene>
<evidence type="ECO:0000313" key="1">
    <source>
        <dbReference type="EMBL" id="KAK8769734.1"/>
    </source>
</evidence>
<sequence>MKFSTITGCLTDEDAHPAKRHVWGASAVKESVEEMDLRLFALGGSGMDASANHGFTGTSGTNALKRTVAKAGHGILTIMNISFPSGV</sequence>
<proteinExistence type="predicted"/>
<accession>A0AAQ4E4U9</accession>
<comment type="caution">
    <text evidence="1">The sequence shown here is derived from an EMBL/GenBank/DDBJ whole genome shotgun (WGS) entry which is preliminary data.</text>
</comment>
<name>A0AAQ4E4U9_AMBAM</name>
<dbReference type="Proteomes" id="UP001321473">
    <property type="component" value="Unassembled WGS sequence"/>
</dbReference>